<feature type="region of interest" description="Disordered" evidence="1">
    <location>
        <begin position="1"/>
        <end position="32"/>
    </location>
</feature>
<organism evidence="2">
    <name type="scientific">viral metagenome</name>
    <dbReference type="NCBI Taxonomy" id="1070528"/>
    <lineage>
        <taxon>unclassified sequences</taxon>
        <taxon>metagenomes</taxon>
        <taxon>organismal metagenomes</taxon>
    </lineage>
</organism>
<protein>
    <submittedName>
        <fullName evidence="2">Uncharacterized protein</fullName>
    </submittedName>
</protein>
<name>A0A6C0F5P8_9ZZZZ</name>
<accession>A0A6C0F5P8</accession>
<dbReference type="AlphaFoldDB" id="A0A6C0F5P8"/>
<proteinExistence type="predicted"/>
<evidence type="ECO:0000256" key="1">
    <source>
        <dbReference type="SAM" id="MobiDB-lite"/>
    </source>
</evidence>
<dbReference type="EMBL" id="MN739028">
    <property type="protein sequence ID" value="QHT35953.1"/>
    <property type="molecule type" value="Genomic_DNA"/>
</dbReference>
<reference evidence="2" key="1">
    <citation type="journal article" date="2020" name="Nature">
        <title>Giant virus diversity and host interactions through global metagenomics.</title>
        <authorList>
            <person name="Schulz F."/>
            <person name="Roux S."/>
            <person name="Paez-Espino D."/>
            <person name="Jungbluth S."/>
            <person name="Walsh D.A."/>
            <person name="Denef V.J."/>
            <person name="McMahon K.D."/>
            <person name="Konstantinidis K.T."/>
            <person name="Eloe-Fadrosh E.A."/>
            <person name="Kyrpides N.C."/>
            <person name="Woyke T."/>
        </authorList>
    </citation>
    <scope>NUCLEOTIDE SEQUENCE</scope>
    <source>
        <strain evidence="2">GVMAG-M-3300009182-46</strain>
    </source>
</reference>
<sequence length="32" mass="3723">MKIRALCSQPTFSKTQRKKIPKVNSEFENGQK</sequence>
<evidence type="ECO:0000313" key="2">
    <source>
        <dbReference type="EMBL" id="QHT35953.1"/>
    </source>
</evidence>